<dbReference type="InterPro" id="IPR054765">
    <property type="entry name" value="SLBB_dom"/>
</dbReference>
<evidence type="ECO:0000313" key="20">
    <source>
        <dbReference type="EMBL" id="BAU48119.1"/>
    </source>
</evidence>
<dbReference type="Gene3D" id="3.10.560.10">
    <property type="entry name" value="Outer membrane lipoprotein wza domain like"/>
    <property type="match status" value="6"/>
</dbReference>
<dbReference type="PANTHER" id="PTHR33619:SF3">
    <property type="entry name" value="POLYSACCHARIDE EXPORT PROTEIN GFCE-RELATED"/>
    <property type="match status" value="1"/>
</dbReference>
<evidence type="ECO:0000256" key="5">
    <source>
        <dbReference type="ARBA" id="ARBA00022597"/>
    </source>
</evidence>
<keyword evidence="6" id="KW-0812">Transmembrane</keyword>
<evidence type="ECO:0000256" key="4">
    <source>
        <dbReference type="ARBA" id="ARBA00022452"/>
    </source>
</evidence>
<dbReference type="PANTHER" id="PTHR33619">
    <property type="entry name" value="POLYSACCHARIDE EXPORT PROTEIN GFCE-RELATED"/>
    <property type="match status" value="1"/>
</dbReference>
<dbReference type="InterPro" id="IPR019554">
    <property type="entry name" value="Soluble_ligand-bd"/>
</dbReference>
<evidence type="ECO:0000256" key="14">
    <source>
        <dbReference type="ARBA" id="ARBA00023288"/>
    </source>
</evidence>
<dbReference type="Pfam" id="PF02563">
    <property type="entry name" value="Poly_export"/>
    <property type="match status" value="1"/>
</dbReference>
<keyword evidence="5" id="KW-0762">Sugar transport</keyword>
<evidence type="ECO:0000256" key="11">
    <source>
        <dbReference type="ARBA" id="ARBA00023136"/>
    </source>
</evidence>
<evidence type="ECO:0000256" key="16">
    <source>
        <dbReference type="SAM" id="SignalP"/>
    </source>
</evidence>
<feature type="domain" description="Polysaccharide export protein N-terminal" evidence="17">
    <location>
        <begin position="217"/>
        <end position="290"/>
    </location>
</feature>
<evidence type="ECO:0000256" key="8">
    <source>
        <dbReference type="ARBA" id="ARBA00023047"/>
    </source>
</evidence>
<dbReference type="AlphaFoldDB" id="A0A1B4V3I4"/>
<keyword evidence="21" id="KW-1185">Reference proteome</keyword>
<dbReference type="Pfam" id="PF22461">
    <property type="entry name" value="SLBB_2"/>
    <property type="match status" value="1"/>
</dbReference>
<evidence type="ECO:0000256" key="12">
    <source>
        <dbReference type="ARBA" id="ARBA00023139"/>
    </source>
</evidence>
<keyword evidence="4" id="KW-1134">Transmembrane beta strand</keyword>
<feature type="domain" description="Soluble ligand binding" evidence="18">
    <location>
        <begin position="579"/>
        <end position="622"/>
    </location>
</feature>
<gene>
    <name evidence="20" type="ORF">SVA_1557</name>
</gene>
<evidence type="ECO:0000259" key="17">
    <source>
        <dbReference type="Pfam" id="PF02563"/>
    </source>
</evidence>
<evidence type="ECO:0000256" key="2">
    <source>
        <dbReference type="ARBA" id="ARBA00009450"/>
    </source>
</evidence>
<proteinExistence type="inferred from homology"/>
<comment type="similarity">
    <text evidence="2">Belongs to the BexD/CtrA/VexA family.</text>
</comment>
<evidence type="ECO:0000256" key="10">
    <source>
        <dbReference type="ARBA" id="ARBA00023114"/>
    </source>
</evidence>
<organism evidence="20 21">
    <name type="scientific">Sulfurifustis variabilis</name>
    <dbReference type="NCBI Taxonomy" id="1675686"/>
    <lineage>
        <taxon>Bacteria</taxon>
        <taxon>Pseudomonadati</taxon>
        <taxon>Pseudomonadota</taxon>
        <taxon>Gammaproteobacteria</taxon>
        <taxon>Acidiferrobacterales</taxon>
        <taxon>Acidiferrobacteraceae</taxon>
        <taxon>Sulfurifustis</taxon>
    </lineage>
</organism>
<feature type="domain" description="Soluble ligand binding" evidence="18">
    <location>
        <begin position="382"/>
        <end position="434"/>
    </location>
</feature>
<feature type="chain" id="PRO_5008571307" evidence="16">
    <location>
        <begin position="26"/>
        <end position="912"/>
    </location>
</feature>
<evidence type="ECO:0000256" key="15">
    <source>
        <dbReference type="SAM" id="MobiDB-lite"/>
    </source>
</evidence>
<sequence>MRRRTSVHRAWIAAALCAPYALSFGAPPGNVSLSDPEVVQAIAPLPTATQDLIRRLLSERQKPVDTVERDETGDGARPVPRAETDDTARFKAGDTLLIRFAPVESDAKEVPTAPPFPKVVEPSREEKERLELRKARLPKQQTFVLDLNGVLTLPHVGRIPLAGLSEDEAAERIAAEPEFEGLEVRVRYLPVERELRPFGYELFSRAPKTFAPATDIPVPADYVLGPGDTVVVQLYGKDNIEHTLSVTREGVLLFPGIGPITVAGKKFSRLQSELQARVQRQLIGTRAAVSLGRLRSIRVFVLGDVEQPGSYTVSSLATLTNALLVSGGVRPHGSLRDVQHRRGGQLVGTLDLYDLLLHGDTSRDARLLPGDVIFVPPLKRTVGISGRVRRPAIYEIKGERTVGELIALAGGLLPDADPQSAQLERIAAQGARRRVTLDLSASVGRQEALENGDVVRVLPVLDRIDNTVTLTGYVERSGAYAWHTGMRLSDLLPTLSLLQPEADPRFVLIVREDPANGTQLRGASLAEALAHPGGEADVMLAPGDEVVVFDRREDRAALIRPLLERARASATPERPSPEVGIEGSVHHAGRYPWSPGMSVRDLLNAAGGLTDRAHLLEAELTRYVLLEGQAREQSRRVVDLRRVHAGNEALRLEPYDRLVVRRVPRWQEEGAVEILGEVKFPGKYPIAPGERLSSVLRRAGGLTEMAYARAAVFLRESVRAREQEYLERLTSQLERDLALVSQGGPEIGVRKEAALAEGQALLRQMRGAKATGRMVVKLEEVLNARDDYDVVMQPGDRLVVPQRPDEVTVIGEVYHPTSHIHVDRYTRDSYVKLSGGVTERGNRRAAYVVHADGSVSPPGGWFGGDVAVGPGDTVIVPLKVDRISSLKIFTDVSTILFQLAVTAAALDSIGIL</sequence>
<dbReference type="InterPro" id="IPR049712">
    <property type="entry name" value="Poly_export"/>
</dbReference>
<feature type="domain" description="SLBB" evidence="19">
    <location>
        <begin position="298"/>
        <end position="375"/>
    </location>
</feature>
<evidence type="ECO:0000259" key="18">
    <source>
        <dbReference type="Pfam" id="PF10531"/>
    </source>
</evidence>
<dbReference type="RefSeq" id="WP_096460662.1">
    <property type="nucleotide sequence ID" value="NZ_AP014936.1"/>
</dbReference>
<dbReference type="Pfam" id="PF10531">
    <property type="entry name" value="SLBB"/>
    <property type="match status" value="3"/>
</dbReference>
<dbReference type="GO" id="GO:0015288">
    <property type="term" value="F:porin activity"/>
    <property type="evidence" value="ECO:0007669"/>
    <property type="project" value="UniProtKB-KW"/>
</dbReference>
<evidence type="ECO:0000256" key="3">
    <source>
        <dbReference type="ARBA" id="ARBA00022448"/>
    </source>
</evidence>
<evidence type="ECO:0000256" key="13">
    <source>
        <dbReference type="ARBA" id="ARBA00023237"/>
    </source>
</evidence>
<dbReference type="Proteomes" id="UP000218899">
    <property type="component" value="Chromosome"/>
</dbReference>
<keyword evidence="3" id="KW-0813">Transport</keyword>
<evidence type="ECO:0000256" key="7">
    <source>
        <dbReference type="ARBA" id="ARBA00022729"/>
    </source>
</evidence>
<keyword evidence="10" id="KW-0626">Porin</keyword>
<dbReference type="GO" id="GO:0015159">
    <property type="term" value="F:polysaccharide transmembrane transporter activity"/>
    <property type="evidence" value="ECO:0007669"/>
    <property type="project" value="InterPro"/>
</dbReference>
<evidence type="ECO:0000259" key="19">
    <source>
        <dbReference type="Pfam" id="PF22461"/>
    </source>
</evidence>
<evidence type="ECO:0000256" key="9">
    <source>
        <dbReference type="ARBA" id="ARBA00023065"/>
    </source>
</evidence>
<keyword evidence="7 16" id="KW-0732">Signal</keyword>
<feature type="region of interest" description="Disordered" evidence="15">
    <location>
        <begin position="63"/>
        <end position="83"/>
    </location>
</feature>
<keyword evidence="13" id="KW-0998">Cell outer membrane</keyword>
<evidence type="ECO:0000256" key="1">
    <source>
        <dbReference type="ARBA" id="ARBA00004571"/>
    </source>
</evidence>
<protein>
    <submittedName>
        <fullName evidence="20">Polysaccharide export protein</fullName>
    </submittedName>
</protein>
<dbReference type="OrthoDB" id="9808948at2"/>
<comment type="subcellular location">
    <subcellularLocation>
        <location evidence="1">Cell outer membrane</location>
        <topology evidence="1">Multi-pass membrane protein</topology>
    </subcellularLocation>
</comment>
<evidence type="ECO:0000313" key="21">
    <source>
        <dbReference type="Proteomes" id="UP000218899"/>
    </source>
</evidence>
<keyword evidence="9" id="KW-0406">Ion transport</keyword>
<dbReference type="KEGG" id="sva:SVA_1557"/>
<evidence type="ECO:0000256" key="6">
    <source>
        <dbReference type="ARBA" id="ARBA00022692"/>
    </source>
</evidence>
<accession>A0A1B4V3I4</accession>
<feature type="domain" description="Soluble ligand binding" evidence="18">
    <location>
        <begin position="672"/>
        <end position="712"/>
    </location>
</feature>
<name>A0A1B4V3I4_9GAMM</name>
<reference evidence="20 21" key="1">
    <citation type="submission" date="2015-08" db="EMBL/GenBank/DDBJ databases">
        <title>Complete genome sequence of Sulfurifustis variabilis.</title>
        <authorList>
            <person name="Miura A."/>
            <person name="Kojima H."/>
            <person name="Fukui M."/>
        </authorList>
    </citation>
    <scope>NUCLEOTIDE SEQUENCE [LARGE SCALE GENOMIC DNA]</scope>
    <source>
        <strain evidence="21">skN76</strain>
    </source>
</reference>
<keyword evidence="8" id="KW-0625">Polysaccharide transport</keyword>
<dbReference type="InterPro" id="IPR003715">
    <property type="entry name" value="Poly_export_N"/>
</dbReference>
<keyword evidence="12" id="KW-0564">Palmitate</keyword>
<feature type="signal peptide" evidence="16">
    <location>
        <begin position="1"/>
        <end position="25"/>
    </location>
</feature>
<dbReference type="GO" id="GO:0009279">
    <property type="term" value="C:cell outer membrane"/>
    <property type="evidence" value="ECO:0007669"/>
    <property type="project" value="UniProtKB-SubCell"/>
</dbReference>
<dbReference type="GO" id="GO:0006811">
    <property type="term" value="P:monoatomic ion transport"/>
    <property type="evidence" value="ECO:0007669"/>
    <property type="project" value="UniProtKB-KW"/>
</dbReference>
<dbReference type="EMBL" id="AP014936">
    <property type="protein sequence ID" value="BAU48119.1"/>
    <property type="molecule type" value="Genomic_DNA"/>
</dbReference>
<keyword evidence="14" id="KW-0449">Lipoprotein</keyword>
<keyword evidence="11" id="KW-0472">Membrane</keyword>
<dbReference type="GO" id="GO:0046930">
    <property type="term" value="C:pore complex"/>
    <property type="evidence" value="ECO:0007669"/>
    <property type="project" value="UniProtKB-KW"/>
</dbReference>